<protein>
    <submittedName>
        <fullName evidence="1 3">Uncharacterized protein</fullName>
    </submittedName>
</protein>
<evidence type="ECO:0000313" key="1">
    <source>
        <dbReference type="EMBL" id="VDP03215.1"/>
    </source>
</evidence>
<evidence type="ECO:0000313" key="2">
    <source>
        <dbReference type="Proteomes" id="UP000270296"/>
    </source>
</evidence>
<dbReference type="AlphaFoldDB" id="A0A183IKA8"/>
<gene>
    <name evidence="1" type="ORF">SBAD_LOCUS4051</name>
</gene>
<evidence type="ECO:0000313" key="3">
    <source>
        <dbReference type="WBParaSite" id="SBAD_0000423501-mRNA-1"/>
    </source>
</evidence>
<dbReference type="WBParaSite" id="SBAD_0000423501-mRNA-1">
    <property type="protein sequence ID" value="SBAD_0000423501-mRNA-1"/>
    <property type="gene ID" value="SBAD_0000423501"/>
</dbReference>
<reference evidence="3" key="1">
    <citation type="submission" date="2016-06" db="UniProtKB">
        <authorList>
            <consortium name="WormBaseParasite"/>
        </authorList>
    </citation>
    <scope>IDENTIFICATION</scope>
</reference>
<accession>A0A183IKA8</accession>
<organism evidence="3">
    <name type="scientific">Soboliphyme baturini</name>
    <dbReference type="NCBI Taxonomy" id="241478"/>
    <lineage>
        <taxon>Eukaryota</taxon>
        <taxon>Metazoa</taxon>
        <taxon>Ecdysozoa</taxon>
        <taxon>Nematoda</taxon>
        <taxon>Enoplea</taxon>
        <taxon>Dorylaimia</taxon>
        <taxon>Dioctophymatida</taxon>
        <taxon>Dioctophymatoidea</taxon>
        <taxon>Soboliphymatidae</taxon>
        <taxon>Soboliphyme</taxon>
    </lineage>
</organism>
<name>A0A183IKA8_9BILA</name>
<reference evidence="1 2" key="2">
    <citation type="submission" date="2018-11" db="EMBL/GenBank/DDBJ databases">
        <authorList>
            <consortium name="Pathogen Informatics"/>
        </authorList>
    </citation>
    <scope>NUCLEOTIDE SEQUENCE [LARGE SCALE GENOMIC DNA]</scope>
</reference>
<keyword evidence="2" id="KW-1185">Reference proteome</keyword>
<dbReference type="Proteomes" id="UP000270296">
    <property type="component" value="Unassembled WGS sequence"/>
</dbReference>
<sequence length="114" mass="13147">MERKVGKDFNADCTPKSIDEIRDAVRFCVKFEVNGHDGNGTDIFKCKGGNLFHRIQLVFDRIWRKSLIPENWKKGVTVPIFNSGSRADCTRAVEESLSCRCWRRYSREGFLDNG</sequence>
<dbReference type="EMBL" id="UZAM01008096">
    <property type="protein sequence ID" value="VDP03215.1"/>
    <property type="molecule type" value="Genomic_DNA"/>
</dbReference>
<proteinExistence type="predicted"/>
<dbReference type="OrthoDB" id="416454at2759"/>